<reference evidence="7 8" key="1">
    <citation type="submission" date="2019-09" db="EMBL/GenBank/DDBJ databases">
        <title>Bird 10,000 Genomes (B10K) Project - Family phase.</title>
        <authorList>
            <person name="Zhang G."/>
        </authorList>
    </citation>
    <scope>NUCLEOTIDE SEQUENCE [LARGE SCALE GENOMIC DNA]</scope>
    <source>
        <strain evidence="7">B10K-DU-001-53</strain>
        <tissue evidence="7">Muscle</tissue>
    </source>
</reference>
<dbReference type="Pfam" id="PF00447">
    <property type="entry name" value="HSF_DNA-bind"/>
    <property type="match status" value="1"/>
</dbReference>
<feature type="non-terminal residue" evidence="7">
    <location>
        <position position="209"/>
    </location>
</feature>
<evidence type="ECO:0000256" key="1">
    <source>
        <dbReference type="ARBA" id="ARBA00004123"/>
    </source>
</evidence>
<organism evidence="7 8">
    <name type="scientific">Odontophorus gujanensis</name>
    <name type="common">marbled wood quail</name>
    <dbReference type="NCBI Taxonomy" id="886794"/>
    <lineage>
        <taxon>Eukaryota</taxon>
        <taxon>Metazoa</taxon>
        <taxon>Chordata</taxon>
        <taxon>Craniata</taxon>
        <taxon>Vertebrata</taxon>
        <taxon>Euteleostomi</taxon>
        <taxon>Archelosauria</taxon>
        <taxon>Archosauria</taxon>
        <taxon>Dinosauria</taxon>
        <taxon>Saurischia</taxon>
        <taxon>Theropoda</taxon>
        <taxon>Coelurosauria</taxon>
        <taxon>Aves</taxon>
        <taxon>Neognathae</taxon>
        <taxon>Galloanserae</taxon>
        <taxon>Galliformes</taxon>
        <taxon>Odontophoridae</taxon>
        <taxon>Odontophorus</taxon>
    </lineage>
</organism>
<accession>A0A7K9YFR5</accession>
<dbReference type="GO" id="GO:0003700">
    <property type="term" value="F:DNA-binding transcription factor activity"/>
    <property type="evidence" value="ECO:0007669"/>
    <property type="project" value="InterPro"/>
</dbReference>
<keyword evidence="3" id="KW-0238">DNA-binding</keyword>
<evidence type="ECO:0000256" key="5">
    <source>
        <dbReference type="SAM" id="MobiDB-lite"/>
    </source>
</evidence>
<proteinExistence type="inferred from homology"/>
<dbReference type="Proteomes" id="UP000522663">
    <property type="component" value="Unassembled WGS sequence"/>
</dbReference>
<evidence type="ECO:0000259" key="6">
    <source>
        <dbReference type="Pfam" id="PF00447"/>
    </source>
</evidence>
<dbReference type="OrthoDB" id="6418155at2759"/>
<keyword evidence="8" id="KW-1185">Reference proteome</keyword>
<protein>
    <submittedName>
        <fullName evidence="7">HSFY1 protein</fullName>
    </submittedName>
</protein>
<dbReference type="InterPro" id="IPR036390">
    <property type="entry name" value="WH_DNA-bd_sf"/>
</dbReference>
<dbReference type="InterPro" id="IPR036388">
    <property type="entry name" value="WH-like_DNA-bd_sf"/>
</dbReference>
<name>A0A7K9YFR5_9GALL</name>
<dbReference type="GO" id="GO:0005634">
    <property type="term" value="C:nucleus"/>
    <property type="evidence" value="ECO:0007669"/>
    <property type="project" value="UniProtKB-SubCell"/>
</dbReference>
<sequence>KMETSPSETSSVCVPNTDSAVSASGARRVRGKRAARDAALGPLHEEEASRFCGGEPPAKRRSHGLSERCSAKASDLSSCSFLRNLWEVVESDRFQSIWWGDEGEFIVIEEPFFRAEVLARRGRHKLFASESMTTFVCHLHHHGFYITEADLPSCASRARFLAEGAAFSTSSELLCYYHPYFKRLPPLLKTHALSTGVAKGRPAASSLEV</sequence>
<evidence type="ECO:0000256" key="4">
    <source>
        <dbReference type="ARBA" id="ARBA00023242"/>
    </source>
</evidence>
<feature type="non-terminal residue" evidence="7">
    <location>
        <position position="1"/>
    </location>
</feature>
<evidence type="ECO:0000313" key="8">
    <source>
        <dbReference type="Proteomes" id="UP000522663"/>
    </source>
</evidence>
<dbReference type="Gene3D" id="1.10.10.10">
    <property type="entry name" value="Winged helix-like DNA-binding domain superfamily/Winged helix DNA-binding domain"/>
    <property type="match status" value="1"/>
</dbReference>
<dbReference type="AlphaFoldDB" id="A0A7K9YFR5"/>
<comment type="similarity">
    <text evidence="2">Belongs to the HSF family.</text>
</comment>
<comment type="subcellular location">
    <subcellularLocation>
        <location evidence="1">Nucleus</location>
    </subcellularLocation>
</comment>
<feature type="region of interest" description="Disordered" evidence="5">
    <location>
        <begin position="1"/>
        <end position="39"/>
    </location>
</feature>
<dbReference type="GO" id="GO:0043565">
    <property type="term" value="F:sequence-specific DNA binding"/>
    <property type="evidence" value="ECO:0007669"/>
    <property type="project" value="InterPro"/>
</dbReference>
<dbReference type="InterPro" id="IPR000232">
    <property type="entry name" value="HSF_DNA-bd"/>
</dbReference>
<evidence type="ECO:0000256" key="3">
    <source>
        <dbReference type="ARBA" id="ARBA00023125"/>
    </source>
</evidence>
<feature type="domain" description="HSF-type DNA-binding" evidence="6">
    <location>
        <begin position="81"/>
        <end position="184"/>
    </location>
</feature>
<comment type="caution">
    <text evidence="7">The sequence shown here is derived from an EMBL/GenBank/DDBJ whole genome shotgun (WGS) entry which is preliminary data.</text>
</comment>
<feature type="compositionally biased region" description="Polar residues" evidence="5">
    <location>
        <begin position="1"/>
        <end position="22"/>
    </location>
</feature>
<gene>
    <name evidence="7" type="primary">Hsfy1_3</name>
    <name evidence="7" type="ORF">ODOGUJ_R10188</name>
</gene>
<keyword evidence="4" id="KW-0539">Nucleus</keyword>
<evidence type="ECO:0000313" key="7">
    <source>
        <dbReference type="EMBL" id="NXJ08952.1"/>
    </source>
</evidence>
<dbReference type="SUPFAM" id="SSF46785">
    <property type="entry name" value="Winged helix' DNA-binding domain"/>
    <property type="match status" value="1"/>
</dbReference>
<evidence type="ECO:0000256" key="2">
    <source>
        <dbReference type="ARBA" id="ARBA00006403"/>
    </source>
</evidence>
<dbReference type="EMBL" id="VXAB01006004">
    <property type="protein sequence ID" value="NXJ08952.1"/>
    <property type="molecule type" value="Genomic_DNA"/>
</dbReference>